<dbReference type="RefSeq" id="WP_188387621.1">
    <property type="nucleotide sequence ID" value="NZ_BMFK01000001.1"/>
</dbReference>
<dbReference type="InterPro" id="IPR002372">
    <property type="entry name" value="PQQ_rpt_dom"/>
</dbReference>
<dbReference type="InterPro" id="IPR011047">
    <property type="entry name" value="Quinoprotein_ADH-like_sf"/>
</dbReference>
<dbReference type="Gene3D" id="2.40.128.630">
    <property type="match status" value="2"/>
</dbReference>
<keyword evidence="1" id="KW-0175">Coiled coil</keyword>
<evidence type="ECO:0000313" key="4">
    <source>
        <dbReference type="EMBL" id="GGE64627.1"/>
    </source>
</evidence>
<dbReference type="InterPro" id="IPR018391">
    <property type="entry name" value="PQQ_b-propeller_rpt"/>
</dbReference>
<evidence type="ECO:0000256" key="1">
    <source>
        <dbReference type="SAM" id="Coils"/>
    </source>
</evidence>
<reference evidence="4" key="2">
    <citation type="submission" date="2020-09" db="EMBL/GenBank/DDBJ databases">
        <authorList>
            <person name="Sun Q."/>
            <person name="Zhou Y."/>
        </authorList>
    </citation>
    <scope>NUCLEOTIDE SEQUENCE</scope>
    <source>
        <strain evidence="4">CGMCC 1.12698</strain>
    </source>
</reference>
<dbReference type="EMBL" id="BMFK01000001">
    <property type="protein sequence ID" value="GGE64627.1"/>
    <property type="molecule type" value="Genomic_DNA"/>
</dbReference>
<name>A0A917ENJ2_9BACI</name>
<feature type="coiled-coil region" evidence="1">
    <location>
        <begin position="412"/>
        <end position="446"/>
    </location>
</feature>
<evidence type="ECO:0000313" key="5">
    <source>
        <dbReference type="Proteomes" id="UP000605259"/>
    </source>
</evidence>
<sequence length="448" mass="49906">MKKSLLALTASAMIFSVATPSTTAQANSNYQGNQFEQGKYDTEAEFAYGNNWSNNFPYAGSDKNEIKWQFKSRNSKFESRPAIGKDGTLYVTNFGEKKFYALNKDGSIKWGKSGHEFINTPVIGEDGTIYVTTNWNLQAYNPDGSLQWKIDTHVYRSPSIDKDGTIYIHNRVNGTIEAYHKDGSLKWKSEKVASGTGEIFISQNGLIHTYLARAGSVSFYAHDKNGKQQWTIDLEKNVAGAKGFTLGPNGDIYYNHGSFIYVIGPDGKVKNEWKTEENILSAPTVSSKDGTIYLGGYDYIYAHNPDGSIKWKKKEKALFGTSVIDKNGIVYFAPERKGILALNSDGSLKWENPIDGHINTAADSNITIGKDGTIYTVGQGTDQKGIYYAITAIGDTQSETPCPQPEDYLQTIKDLIKTNNLTEEQKKEARERLTKERDELNEVLKSLE</sequence>
<feature type="domain" description="Pyrrolo-quinoline quinone repeat" evidence="3">
    <location>
        <begin position="220"/>
        <end position="356"/>
    </location>
</feature>
<dbReference type="AlphaFoldDB" id="A0A917ENJ2"/>
<feature type="chain" id="PRO_5036696633" description="Pyrrolo-quinoline quinone repeat domain-containing protein" evidence="2">
    <location>
        <begin position="27"/>
        <end position="448"/>
    </location>
</feature>
<accession>A0A917ENJ2</accession>
<organism evidence="4 5">
    <name type="scientific">Priestia taiwanensis</name>
    <dbReference type="NCBI Taxonomy" id="1347902"/>
    <lineage>
        <taxon>Bacteria</taxon>
        <taxon>Bacillati</taxon>
        <taxon>Bacillota</taxon>
        <taxon>Bacilli</taxon>
        <taxon>Bacillales</taxon>
        <taxon>Bacillaceae</taxon>
        <taxon>Priestia</taxon>
    </lineage>
</organism>
<evidence type="ECO:0000259" key="3">
    <source>
        <dbReference type="Pfam" id="PF13360"/>
    </source>
</evidence>
<dbReference type="Pfam" id="PF13360">
    <property type="entry name" value="PQQ_2"/>
    <property type="match status" value="2"/>
</dbReference>
<dbReference type="SUPFAM" id="SSF50998">
    <property type="entry name" value="Quinoprotein alcohol dehydrogenase-like"/>
    <property type="match status" value="1"/>
</dbReference>
<feature type="domain" description="Pyrrolo-quinoline quinone repeat" evidence="3">
    <location>
        <begin position="67"/>
        <end position="194"/>
    </location>
</feature>
<gene>
    <name evidence="4" type="ORF">GCM10007140_13550</name>
</gene>
<reference evidence="4" key="1">
    <citation type="journal article" date="2014" name="Int. J. Syst. Evol. Microbiol.">
        <title>Complete genome sequence of Corynebacterium casei LMG S-19264T (=DSM 44701T), isolated from a smear-ripened cheese.</title>
        <authorList>
            <consortium name="US DOE Joint Genome Institute (JGI-PGF)"/>
            <person name="Walter F."/>
            <person name="Albersmeier A."/>
            <person name="Kalinowski J."/>
            <person name="Ruckert C."/>
        </authorList>
    </citation>
    <scope>NUCLEOTIDE SEQUENCE</scope>
    <source>
        <strain evidence="4">CGMCC 1.12698</strain>
    </source>
</reference>
<dbReference type="SMART" id="SM00564">
    <property type="entry name" value="PQQ"/>
    <property type="match status" value="5"/>
</dbReference>
<comment type="caution">
    <text evidence="4">The sequence shown here is derived from an EMBL/GenBank/DDBJ whole genome shotgun (WGS) entry which is preliminary data.</text>
</comment>
<evidence type="ECO:0000256" key="2">
    <source>
        <dbReference type="SAM" id="SignalP"/>
    </source>
</evidence>
<protein>
    <recommendedName>
        <fullName evidence="3">Pyrrolo-quinoline quinone repeat domain-containing protein</fullName>
    </recommendedName>
</protein>
<proteinExistence type="predicted"/>
<feature type="signal peptide" evidence="2">
    <location>
        <begin position="1"/>
        <end position="26"/>
    </location>
</feature>
<keyword evidence="5" id="KW-1185">Reference proteome</keyword>
<dbReference type="SUPFAM" id="SSF63829">
    <property type="entry name" value="Calcium-dependent phosphotriesterase"/>
    <property type="match status" value="1"/>
</dbReference>
<dbReference type="Proteomes" id="UP000605259">
    <property type="component" value="Unassembled WGS sequence"/>
</dbReference>
<dbReference type="Gene3D" id="2.130.10.10">
    <property type="entry name" value="YVTN repeat-like/Quinoprotein amine dehydrogenase"/>
    <property type="match status" value="1"/>
</dbReference>
<dbReference type="InterPro" id="IPR015943">
    <property type="entry name" value="WD40/YVTN_repeat-like_dom_sf"/>
</dbReference>
<keyword evidence="2" id="KW-0732">Signal</keyword>